<dbReference type="InterPro" id="IPR016169">
    <property type="entry name" value="FAD-bd_PCMH_sub2"/>
</dbReference>
<dbReference type="InterPro" id="IPR006094">
    <property type="entry name" value="Oxid_FAD_bind_N"/>
</dbReference>
<dbReference type="EMBL" id="CP073041">
    <property type="protein sequence ID" value="UXE64433.1"/>
    <property type="molecule type" value="Genomic_DNA"/>
</dbReference>
<dbReference type="InterPro" id="IPR016166">
    <property type="entry name" value="FAD-bd_PCMH"/>
</dbReference>
<gene>
    <name evidence="4" type="ORF">KA717_19340</name>
</gene>
<keyword evidence="2" id="KW-0274">FAD</keyword>
<dbReference type="Gene3D" id="3.30.465.10">
    <property type="match status" value="1"/>
</dbReference>
<dbReference type="KEGG" id="wna:KA717_19340"/>
<dbReference type="SUPFAM" id="SSF56176">
    <property type="entry name" value="FAD-binding/transporter-associated domain-like"/>
    <property type="match status" value="1"/>
</dbReference>
<keyword evidence="1" id="KW-0285">Flavoprotein</keyword>
<dbReference type="InterPro" id="IPR016164">
    <property type="entry name" value="FAD-linked_Oxase-like_C"/>
</dbReference>
<organism evidence="4">
    <name type="scientific">Woronichinia naegeliana WA131</name>
    <dbReference type="NCBI Taxonomy" id="2824559"/>
    <lineage>
        <taxon>Bacteria</taxon>
        <taxon>Bacillati</taxon>
        <taxon>Cyanobacteriota</taxon>
        <taxon>Cyanophyceae</taxon>
        <taxon>Synechococcales</taxon>
        <taxon>Coelosphaeriaceae</taxon>
        <taxon>Woronichinia</taxon>
    </lineage>
</organism>
<dbReference type="Proteomes" id="UP001065613">
    <property type="component" value="Chromosome"/>
</dbReference>
<evidence type="ECO:0000313" key="4">
    <source>
        <dbReference type="EMBL" id="UXE64433.1"/>
    </source>
</evidence>
<feature type="domain" description="FAD-binding PCMH-type" evidence="3">
    <location>
        <begin position="23"/>
        <end position="202"/>
    </location>
</feature>
<protein>
    <submittedName>
        <fullName evidence="4">FAD-binding oxidoreductase</fullName>
    </submittedName>
</protein>
<dbReference type="PROSITE" id="PS51387">
    <property type="entry name" value="FAD_PCMH"/>
    <property type="match status" value="1"/>
</dbReference>
<dbReference type="GO" id="GO:0003824">
    <property type="term" value="F:catalytic activity"/>
    <property type="evidence" value="ECO:0007669"/>
    <property type="project" value="InterPro"/>
</dbReference>
<accession>A0A977L2R0</accession>
<dbReference type="AlphaFoldDB" id="A0A977L2R0"/>
<dbReference type="InterPro" id="IPR036318">
    <property type="entry name" value="FAD-bd_PCMH-like_sf"/>
</dbReference>
<sequence>MEILSWESLKTAEKCAIQKAFREDCHSLDWVAPLNVEELSDFVCQVAAQKQSILPMGSGSKLGWGNLVNPVNYVLSTRKLNRLVDHAIADLTITAEAGMKLADLQALLKPHRQFLPIDPAYSEQATLGGIMATGDTGSWRQRYGGIRDLVLGFSFVRWDGKIAKAGSRVVKNVAGYDLMKLFTGSYGTLGIISQITFRLYPLPETSQTLWLSGQAASVATLAQQFLKSGLAPTAADILSSDLAQSLHLGSEIGLLVRFQNIPESVQEQVKQLQVMAAAIALNQRSFIEEEERQLWQNLSSTMTVPKSEAEIICKIGVMPEQAVHFLQQYSGLGQIHLATGLGRLSLPELDWLQLSPQRLFCEKYRGFLTVLASSASLKEKFEPWGYSGNSLNIMRQLKYKFDPHHCFSPGRFWSDHPLD</sequence>
<dbReference type="PANTHER" id="PTHR11748:SF103">
    <property type="entry name" value="GLYCOLATE OXIDASE SUBUNIT GLCE"/>
    <property type="match status" value="1"/>
</dbReference>
<dbReference type="Pfam" id="PF01565">
    <property type="entry name" value="FAD_binding_4"/>
    <property type="match status" value="1"/>
</dbReference>
<dbReference type="PANTHER" id="PTHR11748">
    <property type="entry name" value="D-LACTATE DEHYDROGENASE"/>
    <property type="match status" value="1"/>
</dbReference>
<dbReference type="SUPFAM" id="SSF55103">
    <property type="entry name" value="FAD-linked oxidases, C-terminal domain"/>
    <property type="match status" value="1"/>
</dbReference>
<reference evidence="4" key="1">
    <citation type="submission" date="2021-04" db="EMBL/GenBank/DDBJ databases">
        <title>Genome sequence of Woronichinia naegeliana from Washington state freshwater lake bloom.</title>
        <authorList>
            <person name="Dreher T.W."/>
        </authorList>
    </citation>
    <scope>NUCLEOTIDE SEQUENCE</scope>
    <source>
        <strain evidence="4">WA131</strain>
    </source>
</reference>
<proteinExistence type="predicted"/>
<evidence type="ECO:0000256" key="2">
    <source>
        <dbReference type="ARBA" id="ARBA00022827"/>
    </source>
</evidence>
<evidence type="ECO:0000256" key="1">
    <source>
        <dbReference type="ARBA" id="ARBA00022630"/>
    </source>
</evidence>
<name>A0A977L2R0_9CYAN</name>
<dbReference type="GO" id="GO:0071949">
    <property type="term" value="F:FAD binding"/>
    <property type="evidence" value="ECO:0007669"/>
    <property type="project" value="InterPro"/>
</dbReference>
<evidence type="ECO:0000259" key="3">
    <source>
        <dbReference type="PROSITE" id="PS51387"/>
    </source>
</evidence>